<keyword evidence="10" id="KW-1185">Reference proteome</keyword>
<name>A0A3B3SK28_9TELE</name>
<evidence type="ECO:0000256" key="3">
    <source>
        <dbReference type="ARBA" id="ARBA00023136"/>
    </source>
</evidence>
<proteinExistence type="predicted"/>
<dbReference type="InterPro" id="IPR036179">
    <property type="entry name" value="Ig-like_dom_sf"/>
</dbReference>
<dbReference type="RefSeq" id="XP_023646727.1">
    <property type="nucleotide sequence ID" value="XM_023790959.2"/>
</dbReference>
<keyword evidence="7" id="KW-1133">Transmembrane helix</keyword>
<keyword evidence="2" id="KW-0732">Signal</keyword>
<dbReference type="PROSITE" id="PS50835">
    <property type="entry name" value="IG_LIKE"/>
    <property type="match status" value="1"/>
</dbReference>
<dbReference type="Gene3D" id="2.60.40.10">
    <property type="entry name" value="Immunoglobulins"/>
    <property type="match status" value="2"/>
</dbReference>
<dbReference type="GO" id="GO:0050852">
    <property type="term" value="P:T cell receptor signaling pathway"/>
    <property type="evidence" value="ECO:0007669"/>
    <property type="project" value="TreeGrafter"/>
</dbReference>
<feature type="domain" description="Ig-like" evidence="8">
    <location>
        <begin position="43"/>
        <end position="160"/>
    </location>
</feature>
<dbReference type="InterPro" id="IPR003599">
    <property type="entry name" value="Ig_sub"/>
</dbReference>
<evidence type="ECO:0000256" key="2">
    <source>
        <dbReference type="ARBA" id="ARBA00022729"/>
    </source>
</evidence>
<accession>A0A3B3SK28</accession>
<evidence type="ECO:0000256" key="7">
    <source>
        <dbReference type="SAM" id="Phobius"/>
    </source>
</evidence>
<evidence type="ECO:0000313" key="9">
    <source>
        <dbReference type="Ensembl" id="ENSPKIP00000030693.1"/>
    </source>
</evidence>
<dbReference type="PANTHER" id="PTHR24100">
    <property type="entry name" value="BUTYROPHILIN"/>
    <property type="match status" value="1"/>
</dbReference>
<evidence type="ECO:0000256" key="6">
    <source>
        <dbReference type="ARBA" id="ARBA00023319"/>
    </source>
</evidence>
<evidence type="ECO:0000256" key="5">
    <source>
        <dbReference type="ARBA" id="ARBA00023180"/>
    </source>
</evidence>
<evidence type="ECO:0000259" key="8">
    <source>
        <dbReference type="PROSITE" id="PS50835"/>
    </source>
</evidence>
<keyword evidence="6" id="KW-0393">Immunoglobulin domain</keyword>
<keyword evidence="7" id="KW-0812">Transmembrane</keyword>
<keyword evidence="4" id="KW-1015">Disulfide bond</keyword>
<evidence type="ECO:0000256" key="4">
    <source>
        <dbReference type="ARBA" id="ARBA00023157"/>
    </source>
</evidence>
<dbReference type="GO" id="GO:0001817">
    <property type="term" value="P:regulation of cytokine production"/>
    <property type="evidence" value="ECO:0007669"/>
    <property type="project" value="TreeGrafter"/>
</dbReference>
<feature type="transmembrane region" description="Helical" evidence="7">
    <location>
        <begin position="21"/>
        <end position="40"/>
    </location>
</feature>
<dbReference type="STRING" id="1676925.ENSPKIP00000030693"/>
<dbReference type="OrthoDB" id="5857426at2759"/>
<dbReference type="InterPro" id="IPR007110">
    <property type="entry name" value="Ig-like_dom"/>
</dbReference>
<organism evidence="9 10">
    <name type="scientific">Paramormyrops kingsleyae</name>
    <dbReference type="NCBI Taxonomy" id="1676925"/>
    <lineage>
        <taxon>Eukaryota</taxon>
        <taxon>Metazoa</taxon>
        <taxon>Chordata</taxon>
        <taxon>Craniata</taxon>
        <taxon>Vertebrata</taxon>
        <taxon>Euteleostomi</taxon>
        <taxon>Actinopterygii</taxon>
        <taxon>Neopterygii</taxon>
        <taxon>Teleostei</taxon>
        <taxon>Osteoglossocephala</taxon>
        <taxon>Osteoglossomorpha</taxon>
        <taxon>Osteoglossiformes</taxon>
        <taxon>Mormyridae</taxon>
        <taxon>Paramormyrops</taxon>
    </lineage>
</organism>
<dbReference type="SUPFAM" id="SSF48726">
    <property type="entry name" value="Immunoglobulin"/>
    <property type="match status" value="2"/>
</dbReference>
<dbReference type="Ensembl" id="ENSPKIT00000011519.1">
    <property type="protein sequence ID" value="ENSPKIP00000030693.1"/>
    <property type="gene ID" value="ENSPKIG00000011454.1"/>
</dbReference>
<dbReference type="SMART" id="SM00409">
    <property type="entry name" value="IG"/>
    <property type="match status" value="1"/>
</dbReference>
<keyword evidence="3 7" id="KW-0472">Membrane</keyword>
<sequence length="309" mass="34802">MFSGRLLPYSPASRLRTSCQMTGIGYMYSAVGVVLITLALRTPVSWHFEITVPTEPQLAVFGRFMVLTCSFPVGPGTWDSASLIVTWQRGLEVVHSFYHSQDQLDRQSRRYANRTQLYLSQLHQGNASLRLDGVSLEDTGYYSCSVSTLMGSQKKTFLVEFAAFYSEPHVQITVSRSGVELLLTSRGFPSATLEWHDEQGQDVTNRTVTEVQTDPQGLYTVSSRFTRGPATNASLRFILRNPVLQQEMMRDLALSLAHELVPQDHHRCRHLFYLSVALFTILLLVLLARLAHRGPAVKLPKRDTPFPSH</sequence>
<dbReference type="GO" id="GO:0009897">
    <property type="term" value="C:external side of plasma membrane"/>
    <property type="evidence" value="ECO:0007669"/>
    <property type="project" value="TreeGrafter"/>
</dbReference>
<dbReference type="PANTHER" id="PTHR24100:SF145">
    <property type="entry name" value="CD276 ANTIGEN"/>
    <property type="match status" value="1"/>
</dbReference>
<dbReference type="GO" id="GO:0005102">
    <property type="term" value="F:signaling receptor binding"/>
    <property type="evidence" value="ECO:0007669"/>
    <property type="project" value="TreeGrafter"/>
</dbReference>
<evidence type="ECO:0000313" key="10">
    <source>
        <dbReference type="Proteomes" id="UP000261540"/>
    </source>
</evidence>
<dbReference type="InterPro" id="IPR050504">
    <property type="entry name" value="IgSF_BTN/MOG"/>
</dbReference>
<protein>
    <submittedName>
        <fullName evidence="9">Zgc:153911</fullName>
    </submittedName>
</protein>
<keyword evidence="5" id="KW-0325">Glycoprotein</keyword>
<dbReference type="Proteomes" id="UP000261540">
    <property type="component" value="Unplaced"/>
</dbReference>
<reference evidence="9" key="1">
    <citation type="submission" date="2025-08" db="UniProtKB">
        <authorList>
            <consortium name="Ensembl"/>
        </authorList>
    </citation>
    <scope>IDENTIFICATION</scope>
</reference>
<dbReference type="AlphaFoldDB" id="A0A3B3SK28"/>
<dbReference type="GO" id="GO:1903037">
    <property type="term" value="P:regulation of leukocyte cell-cell adhesion"/>
    <property type="evidence" value="ECO:0007669"/>
    <property type="project" value="UniProtKB-ARBA"/>
</dbReference>
<reference evidence="9" key="2">
    <citation type="submission" date="2025-09" db="UniProtKB">
        <authorList>
            <consortium name="Ensembl"/>
        </authorList>
    </citation>
    <scope>IDENTIFICATION</scope>
</reference>
<feature type="transmembrane region" description="Helical" evidence="7">
    <location>
        <begin position="271"/>
        <end position="292"/>
    </location>
</feature>
<dbReference type="Pfam" id="PF07686">
    <property type="entry name" value="V-set"/>
    <property type="match status" value="1"/>
</dbReference>
<dbReference type="GeneTree" id="ENSGT00940000154641"/>
<dbReference type="GeneID" id="111833051"/>
<comment type="subcellular location">
    <subcellularLocation>
        <location evidence="1">Membrane</location>
    </subcellularLocation>
</comment>
<dbReference type="FunFam" id="2.60.40.10:FF:000142">
    <property type="entry name" value="V-set domain-containing T-cell activation inhibitor 1"/>
    <property type="match status" value="1"/>
</dbReference>
<dbReference type="GO" id="GO:0050863">
    <property type="term" value="P:regulation of T cell activation"/>
    <property type="evidence" value="ECO:0007669"/>
    <property type="project" value="UniProtKB-ARBA"/>
</dbReference>
<evidence type="ECO:0000256" key="1">
    <source>
        <dbReference type="ARBA" id="ARBA00004370"/>
    </source>
</evidence>
<dbReference type="KEGG" id="pki:111833051"/>
<dbReference type="InterPro" id="IPR013783">
    <property type="entry name" value="Ig-like_fold"/>
</dbReference>
<dbReference type="InterPro" id="IPR013106">
    <property type="entry name" value="Ig_V-set"/>
</dbReference>